<feature type="binding site" evidence="2">
    <location>
        <position position="70"/>
    </location>
    <ligand>
        <name>S-adenosyl-L-methionine</name>
        <dbReference type="ChEBI" id="CHEBI:59789"/>
    </ligand>
</feature>
<dbReference type="SUPFAM" id="SSF53335">
    <property type="entry name" value="S-adenosyl-L-methionine-dependent methyltransferases"/>
    <property type="match status" value="1"/>
</dbReference>
<proteinExistence type="predicted"/>
<feature type="binding site" evidence="1">
    <location>
        <position position="28"/>
    </location>
    <ligand>
        <name>Zn(2+)</name>
        <dbReference type="ChEBI" id="CHEBI:29105"/>
    </ligand>
</feature>
<dbReference type="AlphaFoldDB" id="A0A2P8ESN6"/>
<dbReference type="GO" id="GO:0032259">
    <property type="term" value="P:methylation"/>
    <property type="evidence" value="ECO:0007669"/>
    <property type="project" value="UniProtKB-KW"/>
</dbReference>
<dbReference type="CDD" id="cd02440">
    <property type="entry name" value="AdoMet_MTases"/>
    <property type="match status" value="1"/>
</dbReference>
<keyword evidence="1" id="KW-0479">Metal-binding</keyword>
<protein>
    <submittedName>
        <fullName evidence="5">23S rRNA (Guanine745-N1)-methyltransferase</fullName>
    </submittedName>
</protein>
<keyword evidence="2" id="KW-0949">S-adenosyl-L-methionine</keyword>
<evidence type="ECO:0000256" key="1">
    <source>
        <dbReference type="PIRSR" id="PIRSR018249-1"/>
    </source>
</evidence>
<gene>
    <name evidence="5" type="ORF">CLV44_11718</name>
</gene>
<dbReference type="PANTHER" id="PTHR42912:SF45">
    <property type="entry name" value="23S RRNA (GUANINE(745)-N(1))-METHYLTRANSFERASE"/>
    <property type="match status" value="1"/>
</dbReference>
<feature type="binding site" evidence="2">
    <location>
        <position position="186"/>
    </location>
    <ligand>
        <name>S-adenosyl-L-methionine</name>
        <dbReference type="ChEBI" id="CHEBI:59789"/>
    </ligand>
</feature>
<dbReference type="Pfam" id="PF13649">
    <property type="entry name" value="Methyltransf_25"/>
    <property type="match status" value="1"/>
</dbReference>
<feature type="domain" description="23S rRNA (guanine(745)-N(1))-methyltransferase N-terminal" evidence="4">
    <location>
        <begin position="7"/>
        <end position="49"/>
    </location>
</feature>
<sequence>MSEAALICPVCNEPLQAVDNRLQCDRNHSFDRAKQGYWNLLLAQKKRSKAPGDNAEMVQARQRFLDAGHYTPLAEAIITLLQAHQPDPTTARVLDIGCGEGWYTDRLQQQLGAQVTGLDISKEAVKAACRRNRAVQWLVATGADIPLAADSVDAATLVFSRLMPAPTAKVLKPGGLLLVVYPGPGHLRALRGLIYQQVRDSSGFDPASQLGDLFEVVEEQSLAFDFNLDSTAAIQDLLAMTPHGQRLNADARTRIAACGQLHEQADFRLALFRKPLSQPPQH</sequence>
<reference evidence="5 6" key="1">
    <citation type="submission" date="2018-03" db="EMBL/GenBank/DDBJ databases">
        <title>Genomic Encyclopedia of Archaeal and Bacterial Type Strains, Phase II (KMG-II): from individual species to whole genera.</title>
        <authorList>
            <person name="Goeker M."/>
        </authorList>
    </citation>
    <scope>NUCLEOTIDE SEQUENCE [LARGE SCALE GENOMIC DNA]</scope>
    <source>
        <strain evidence="5 6">DSM 17586</strain>
    </source>
</reference>
<dbReference type="EMBL" id="PYGI01000017">
    <property type="protein sequence ID" value="PSL12489.1"/>
    <property type="molecule type" value="Genomic_DNA"/>
</dbReference>
<dbReference type="GO" id="GO:0008168">
    <property type="term" value="F:methyltransferase activity"/>
    <property type="evidence" value="ECO:0007669"/>
    <property type="project" value="UniProtKB-KW"/>
</dbReference>
<dbReference type="PIRSF" id="PIRSF018249">
    <property type="entry name" value="MyrA_prd"/>
    <property type="match status" value="1"/>
</dbReference>
<feature type="domain" description="Methyltransferase" evidence="3">
    <location>
        <begin position="93"/>
        <end position="175"/>
    </location>
</feature>
<dbReference type="InterPro" id="IPR050508">
    <property type="entry name" value="Methyltransf_Superfamily"/>
</dbReference>
<comment type="caution">
    <text evidence="5">The sequence shown here is derived from an EMBL/GenBank/DDBJ whole genome shotgun (WGS) entry which is preliminary data.</text>
</comment>
<dbReference type="InterPro" id="IPR041698">
    <property type="entry name" value="Methyltransf_25"/>
</dbReference>
<keyword evidence="5" id="KW-0489">Methyltransferase</keyword>
<dbReference type="InterPro" id="IPR029063">
    <property type="entry name" value="SAM-dependent_MTases_sf"/>
</dbReference>
<dbReference type="Gene3D" id="3.40.50.150">
    <property type="entry name" value="Vaccinia Virus protein VP39"/>
    <property type="match status" value="1"/>
</dbReference>
<feature type="binding site" evidence="1">
    <location>
        <position position="24"/>
    </location>
    <ligand>
        <name>Zn(2+)</name>
        <dbReference type="ChEBI" id="CHEBI:29105"/>
    </ligand>
</feature>
<name>A0A2P8ESN6_9GAMM</name>
<evidence type="ECO:0000259" key="4">
    <source>
        <dbReference type="Pfam" id="PF21302"/>
    </source>
</evidence>
<dbReference type="InterPro" id="IPR048647">
    <property type="entry name" value="RlmA_N"/>
</dbReference>
<dbReference type="InterPro" id="IPR016718">
    <property type="entry name" value="rRNA_m1G-MeTrfase_A_prd"/>
</dbReference>
<feature type="binding site" evidence="2">
    <location>
        <begin position="100"/>
        <end position="101"/>
    </location>
    <ligand>
        <name>S-adenosyl-L-methionine</name>
        <dbReference type="ChEBI" id="CHEBI:59789"/>
    </ligand>
</feature>
<keyword evidence="1" id="KW-0862">Zinc</keyword>
<evidence type="ECO:0000259" key="3">
    <source>
        <dbReference type="Pfam" id="PF13649"/>
    </source>
</evidence>
<organism evidence="5 6">
    <name type="scientific">Marinobacterium halophilum</name>
    <dbReference type="NCBI Taxonomy" id="267374"/>
    <lineage>
        <taxon>Bacteria</taxon>
        <taxon>Pseudomonadati</taxon>
        <taxon>Pseudomonadota</taxon>
        <taxon>Gammaproteobacteria</taxon>
        <taxon>Oceanospirillales</taxon>
        <taxon>Oceanospirillaceae</taxon>
        <taxon>Marinobacterium</taxon>
    </lineage>
</organism>
<dbReference type="OrthoDB" id="108476at2"/>
<dbReference type="GO" id="GO:0046872">
    <property type="term" value="F:metal ion binding"/>
    <property type="evidence" value="ECO:0007669"/>
    <property type="project" value="UniProtKB-KW"/>
</dbReference>
<dbReference type="Proteomes" id="UP000242133">
    <property type="component" value="Unassembled WGS sequence"/>
</dbReference>
<evidence type="ECO:0000313" key="6">
    <source>
        <dbReference type="Proteomes" id="UP000242133"/>
    </source>
</evidence>
<accession>A0A2P8ESN6</accession>
<dbReference type="Pfam" id="PF21302">
    <property type="entry name" value="Zn_ribbon_RlmA"/>
    <property type="match status" value="1"/>
</dbReference>
<feature type="binding site" evidence="1">
    <location>
        <position position="8"/>
    </location>
    <ligand>
        <name>Zn(2+)</name>
        <dbReference type="ChEBI" id="CHEBI:29105"/>
    </ligand>
</feature>
<dbReference type="PANTHER" id="PTHR42912">
    <property type="entry name" value="METHYLTRANSFERASE"/>
    <property type="match status" value="1"/>
</dbReference>
<keyword evidence="5" id="KW-0808">Transferase</keyword>
<keyword evidence="6" id="KW-1185">Reference proteome</keyword>
<evidence type="ECO:0000313" key="5">
    <source>
        <dbReference type="EMBL" id="PSL12489.1"/>
    </source>
</evidence>
<feature type="binding site" evidence="1">
    <location>
        <position position="11"/>
    </location>
    <ligand>
        <name>Zn(2+)</name>
        <dbReference type="ChEBI" id="CHEBI:29105"/>
    </ligand>
</feature>
<dbReference type="RefSeq" id="WP_106592394.1">
    <property type="nucleotide sequence ID" value="NZ_PYGI01000017.1"/>
</dbReference>
<evidence type="ECO:0000256" key="2">
    <source>
        <dbReference type="PIRSR" id="PIRSR018249-2"/>
    </source>
</evidence>